<keyword evidence="2 11" id="KW-0547">Nucleotide-binding</keyword>
<feature type="short sequence motif" description="RadA KNRFG motif" evidence="11">
    <location>
        <begin position="251"/>
        <end position="255"/>
    </location>
</feature>
<gene>
    <name evidence="11" type="primary">radA</name>
    <name evidence="15" type="ordered locus">Selin_1548</name>
</gene>
<dbReference type="Proteomes" id="UP000002572">
    <property type="component" value="Chromosome"/>
</dbReference>
<dbReference type="PRINTS" id="PR01874">
    <property type="entry name" value="DNAREPAIRADA"/>
</dbReference>
<dbReference type="GO" id="GO:0140664">
    <property type="term" value="F:ATP-dependent DNA damage sensor activity"/>
    <property type="evidence" value="ECO:0007669"/>
    <property type="project" value="InterPro"/>
</dbReference>
<dbReference type="MEROPS" id="S16.A04"/>
<feature type="domain" description="RecA family profile 1" evidence="14">
    <location>
        <begin position="65"/>
        <end position="214"/>
    </location>
</feature>
<keyword evidence="8 11" id="KW-0346">Stress response</keyword>
<dbReference type="GO" id="GO:0003684">
    <property type="term" value="F:damaged DNA binding"/>
    <property type="evidence" value="ECO:0007669"/>
    <property type="project" value="InterPro"/>
</dbReference>
<dbReference type="GO" id="GO:0008270">
    <property type="term" value="F:zinc ion binding"/>
    <property type="evidence" value="ECO:0007669"/>
    <property type="project" value="UniProtKB-KW"/>
</dbReference>
<feature type="binding site" evidence="11">
    <location>
        <begin position="94"/>
        <end position="101"/>
    </location>
    <ligand>
        <name>ATP</name>
        <dbReference type="ChEBI" id="CHEBI:30616"/>
    </ligand>
</feature>
<dbReference type="InterPro" id="IPR020568">
    <property type="entry name" value="Ribosomal_Su5_D2-typ_SF"/>
</dbReference>
<dbReference type="KEGG" id="din:Selin_1548"/>
<sequence>MAKVRSVYQCNQCGSSFPRWNGKCPDCGTWGSISEEKVPLVQKTSGAPAATPQQTISLEQVTSCATSRIPTSMEELEPVLGGGLVPGSMVLLGGDPGIGKSTLTMQLAGNLCKDGLSILYISGEESLQQLKMRADRLGTAQGKIFVCTSTSLEEVLALLQQTTPQLLIIDSIQTLSSQELDSAAGTVSQIRHCTAALMEQAKANSTATILVGHVTKEGVLAGPRVLEHLVDVVLYFEGDRFQNFRILRSVKNRFGSTNEVGIFEMTAQGLVSVDNPSQMLLAEKPEMASGSVATATMEGTRPLIVEIQSLVSSSFFGNPVRSTIGIDHSRVNMILAVLEKKLGMNISNNDVYTNIIGGIKINETSGDLAVAAALVSSFRNIPLDKQLLIFGEIGLCGEVRSVSQAQLRIQEGRKLGFHHFIVPEQSAKKIPLRERKGITGVSSVEEVMDHLFR</sequence>
<evidence type="ECO:0000256" key="12">
    <source>
        <dbReference type="NCBIfam" id="TIGR00416"/>
    </source>
</evidence>
<proteinExistence type="inferred from homology"/>
<dbReference type="STRING" id="653733.Selin_1548"/>
<comment type="domain">
    <text evidence="11">The middle region has homology to RecA with ATPase motifs including the RadA KNRFG motif, while the C-terminus is homologous to Lon protease.</text>
</comment>
<evidence type="ECO:0000256" key="11">
    <source>
        <dbReference type="HAMAP-Rule" id="MF_01498"/>
    </source>
</evidence>
<name>E6W7B4_DESIS</name>
<reference evidence="15 16" key="1">
    <citation type="submission" date="2010-12" db="EMBL/GenBank/DDBJ databases">
        <title>Complete sequence of Desulfurispirillum indicum S5.</title>
        <authorList>
            <consortium name="US DOE Joint Genome Institute"/>
            <person name="Lucas S."/>
            <person name="Copeland A."/>
            <person name="Lapidus A."/>
            <person name="Cheng J.-F."/>
            <person name="Goodwin L."/>
            <person name="Pitluck S."/>
            <person name="Chertkov O."/>
            <person name="Held B."/>
            <person name="Detter J.C."/>
            <person name="Han C."/>
            <person name="Tapia R."/>
            <person name="Land M."/>
            <person name="Hauser L."/>
            <person name="Kyrpides N."/>
            <person name="Ivanova N."/>
            <person name="Mikhailova N."/>
            <person name="Haggblom M."/>
            <person name="Rauschenbach I."/>
            <person name="Bini E."/>
            <person name="Woyke T."/>
        </authorList>
    </citation>
    <scope>NUCLEOTIDE SEQUENCE [LARGE SCALE GENOMIC DNA]</scope>
    <source>
        <strain evidence="16">ATCC BAA-1389 / DSM 22839 / S5</strain>
    </source>
</reference>
<comment type="similarity">
    <text evidence="11 13">Belongs to the RecA family. RadA subfamily.</text>
</comment>
<organism evidence="15 16">
    <name type="scientific">Desulfurispirillum indicum (strain ATCC BAA-1389 / DSM 22839 / S5)</name>
    <dbReference type="NCBI Taxonomy" id="653733"/>
    <lineage>
        <taxon>Bacteria</taxon>
        <taxon>Pseudomonadati</taxon>
        <taxon>Chrysiogenota</taxon>
        <taxon>Chrysiogenia</taxon>
        <taxon>Chrysiogenales</taxon>
        <taxon>Chrysiogenaceae</taxon>
        <taxon>Desulfurispirillum</taxon>
    </lineage>
</organism>
<dbReference type="PANTHER" id="PTHR32472">
    <property type="entry name" value="DNA REPAIR PROTEIN RADA"/>
    <property type="match status" value="1"/>
</dbReference>
<keyword evidence="3 11" id="KW-0227">DNA damage</keyword>
<dbReference type="GO" id="GO:0005524">
    <property type="term" value="F:ATP binding"/>
    <property type="evidence" value="ECO:0007669"/>
    <property type="project" value="UniProtKB-UniRule"/>
</dbReference>
<keyword evidence="6 13" id="KW-0862">Zinc</keyword>
<accession>E6W7B4</accession>
<keyword evidence="1 11" id="KW-0479">Metal-binding</keyword>
<dbReference type="Gene3D" id="3.30.230.10">
    <property type="match status" value="1"/>
</dbReference>
<evidence type="ECO:0000256" key="5">
    <source>
        <dbReference type="ARBA" id="ARBA00022801"/>
    </source>
</evidence>
<evidence type="ECO:0000256" key="8">
    <source>
        <dbReference type="ARBA" id="ARBA00023016"/>
    </source>
</evidence>
<dbReference type="Pfam" id="PF18073">
    <property type="entry name" value="Zn_ribbon_LapB"/>
    <property type="match status" value="1"/>
</dbReference>
<keyword evidence="5" id="KW-0378">Hydrolase</keyword>
<protein>
    <recommendedName>
        <fullName evidence="11 12">DNA repair protein RadA</fullName>
    </recommendedName>
</protein>
<evidence type="ECO:0000256" key="10">
    <source>
        <dbReference type="ARBA" id="ARBA00023204"/>
    </source>
</evidence>
<dbReference type="RefSeq" id="WP_013506162.1">
    <property type="nucleotide sequence ID" value="NC_014836.1"/>
</dbReference>
<dbReference type="SUPFAM" id="SSF52540">
    <property type="entry name" value="P-loop containing nucleoside triphosphate hydrolases"/>
    <property type="match status" value="1"/>
</dbReference>
<dbReference type="InterPro" id="IPR020588">
    <property type="entry name" value="RecA_ATP-bd"/>
</dbReference>
<evidence type="ECO:0000256" key="13">
    <source>
        <dbReference type="RuleBase" id="RU003555"/>
    </source>
</evidence>
<evidence type="ECO:0000256" key="7">
    <source>
        <dbReference type="ARBA" id="ARBA00022840"/>
    </source>
</evidence>
<evidence type="ECO:0000256" key="6">
    <source>
        <dbReference type="ARBA" id="ARBA00022833"/>
    </source>
</evidence>
<dbReference type="NCBIfam" id="TIGR00416">
    <property type="entry name" value="sms"/>
    <property type="match status" value="1"/>
</dbReference>
<dbReference type="Pfam" id="PF13541">
    <property type="entry name" value="ChlI"/>
    <property type="match status" value="1"/>
</dbReference>
<dbReference type="InterPro" id="IPR004504">
    <property type="entry name" value="DNA_repair_RadA"/>
</dbReference>
<keyword evidence="7 11" id="KW-0067">ATP-binding</keyword>
<dbReference type="InterPro" id="IPR041166">
    <property type="entry name" value="Rubredoxin_2"/>
</dbReference>
<dbReference type="HAMAP" id="MF_01498">
    <property type="entry name" value="RadA_bact"/>
    <property type="match status" value="1"/>
</dbReference>
<evidence type="ECO:0000256" key="1">
    <source>
        <dbReference type="ARBA" id="ARBA00022723"/>
    </source>
</evidence>
<comment type="function">
    <text evidence="13">DNA-dependent ATPase involved in processing of recombination intermediates, plays a role in repairing DNA breaks. Stimulates the branch migration of RecA-mediated strand transfer reactions, allowing the 3' invading strand to extend heteroduplex DNA faster. Binds ssDNA in the presence of ADP but not other nucleotides, has ATPase activity that is stimulated by ssDNA and various branched DNA structures, but inhibited by SSB. Does not have RecA's homology-searching function.</text>
</comment>
<dbReference type="HOGENOM" id="CLU_018264_0_1_0"/>
<dbReference type="SUPFAM" id="SSF54211">
    <property type="entry name" value="Ribosomal protein S5 domain 2-like"/>
    <property type="match status" value="1"/>
</dbReference>
<evidence type="ECO:0000256" key="2">
    <source>
        <dbReference type="ARBA" id="ARBA00022741"/>
    </source>
</evidence>
<keyword evidence="4 13" id="KW-0863">Zinc-finger</keyword>
<dbReference type="FunFam" id="3.40.50.300:FF:000050">
    <property type="entry name" value="DNA repair protein RadA"/>
    <property type="match status" value="1"/>
</dbReference>
<dbReference type="InParanoid" id="E6W7B4"/>
<dbReference type="InterPro" id="IPR014721">
    <property type="entry name" value="Ribsml_uS5_D2-typ_fold_subgr"/>
</dbReference>
<evidence type="ECO:0000256" key="4">
    <source>
        <dbReference type="ARBA" id="ARBA00022771"/>
    </source>
</evidence>
<dbReference type="GO" id="GO:0005829">
    <property type="term" value="C:cytosol"/>
    <property type="evidence" value="ECO:0007669"/>
    <property type="project" value="TreeGrafter"/>
</dbReference>
<keyword evidence="16" id="KW-1185">Reference proteome</keyword>
<comment type="function">
    <text evidence="11">Plays a role in repairing double-strand DNA breaks, probably involving stabilizing or processing branched DNA or blocked replication forks.</text>
</comment>
<dbReference type="PROSITE" id="PS50162">
    <property type="entry name" value="RECA_2"/>
    <property type="match status" value="1"/>
</dbReference>
<dbReference type="GO" id="GO:0016787">
    <property type="term" value="F:hydrolase activity"/>
    <property type="evidence" value="ECO:0007669"/>
    <property type="project" value="UniProtKB-KW"/>
</dbReference>
<evidence type="ECO:0000313" key="15">
    <source>
        <dbReference type="EMBL" id="ADU66281.1"/>
    </source>
</evidence>
<dbReference type="eggNOG" id="COG1066">
    <property type="taxonomic scope" value="Bacteria"/>
</dbReference>
<dbReference type="EMBL" id="CP002432">
    <property type="protein sequence ID" value="ADU66281.1"/>
    <property type="molecule type" value="Genomic_DNA"/>
</dbReference>
<evidence type="ECO:0000256" key="3">
    <source>
        <dbReference type="ARBA" id="ARBA00022763"/>
    </source>
</evidence>
<keyword evidence="9 11" id="KW-0238">DNA-binding</keyword>
<dbReference type="Gene3D" id="3.40.50.300">
    <property type="entry name" value="P-loop containing nucleotide triphosphate hydrolases"/>
    <property type="match status" value="1"/>
</dbReference>
<evidence type="ECO:0000256" key="9">
    <source>
        <dbReference type="ARBA" id="ARBA00023125"/>
    </source>
</evidence>
<dbReference type="AlphaFoldDB" id="E6W7B4"/>
<dbReference type="CDD" id="cd01121">
    <property type="entry name" value="RadA_SMS_N"/>
    <property type="match status" value="1"/>
</dbReference>
<dbReference type="InterPro" id="IPR003593">
    <property type="entry name" value="AAA+_ATPase"/>
</dbReference>
<dbReference type="FunCoup" id="E6W7B4">
    <property type="interactions" value="346"/>
</dbReference>
<dbReference type="SMART" id="SM00382">
    <property type="entry name" value="AAA"/>
    <property type="match status" value="1"/>
</dbReference>
<evidence type="ECO:0000259" key="14">
    <source>
        <dbReference type="PROSITE" id="PS50162"/>
    </source>
</evidence>
<dbReference type="Pfam" id="PF13481">
    <property type="entry name" value="AAA_25"/>
    <property type="match status" value="1"/>
</dbReference>
<dbReference type="PANTHER" id="PTHR32472:SF10">
    <property type="entry name" value="DNA REPAIR PROTEIN RADA-LIKE PROTEIN"/>
    <property type="match status" value="1"/>
</dbReference>
<evidence type="ECO:0000313" key="16">
    <source>
        <dbReference type="Proteomes" id="UP000002572"/>
    </source>
</evidence>
<keyword evidence="10 11" id="KW-0234">DNA repair</keyword>
<dbReference type="GO" id="GO:0000725">
    <property type="term" value="P:recombinational repair"/>
    <property type="evidence" value="ECO:0007669"/>
    <property type="project" value="UniProtKB-UniRule"/>
</dbReference>
<dbReference type="InterPro" id="IPR027417">
    <property type="entry name" value="P-loop_NTPase"/>
</dbReference>
<feature type="region of interest" description="Lon-protease-like" evidence="11">
    <location>
        <begin position="350"/>
        <end position="453"/>
    </location>
</feature>